<sequence length="117" mass="12345">MAEQEWQPHSRCEGCDKPIWSTDAYLSCEDCDLCAGCAPTYADMAADPAAFAHPTTGKPLTVKEVRSIIDRHISAGGSPNDSLATKNEGSLAPMPTMSEQELLDGLTATGAIPHTPA</sequence>
<proteinExistence type="predicted"/>
<keyword evidence="3" id="KW-1185">Reference proteome</keyword>
<gene>
    <name evidence="2" type="ORF">ACFPP9_24690</name>
</gene>
<dbReference type="EMBL" id="JBHSML010000031">
    <property type="protein sequence ID" value="MFC5518984.1"/>
    <property type="molecule type" value="Genomic_DNA"/>
</dbReference>
<feature type="region of interest" description="Disordered" evidence="1">
    <location>
        <begin position="73"/>
        <end position="97"/>
    </location>
</feature>
<organism evidence="2 3">
    <name type="scientific">Kaistia terrae</name>
    <dbReference type="NCBI Taxonomy" id="537017"/>
    <lineage>
        <taxon>Bacteria</taxon>
        <taxon>Pseudomonadati</taxon>
        <taxon>Pseudomonadota</taxon>
        <taxon>Alphaproteobacteria</taxon>
        <taxon>Hyphomicrobiales</taxon>
        <taxon>Kaistiaceae</taxon>
        <taxon>Kaistia</taxon>
    </lineage>
</organism>
<name>A0ABW0Q283_9HYPH</name>
<evidence type="ECO:0000313" key="2">
    <source>
        <dbReference type="EMBL" id="MFC5518984.1"/>
    </source>
</evidence>
<evidence type="ECO:0000256" key="1">
    <source>
        <dbReference type="SAM" id="MobiDB-lite"/>
    </source>
</evidence>
<evidence type="ECO:0008006" key="4">
    <source>
        <dbReference type="Google" id="ProtNLM"/>
    </source>
</evidence>
<evidence type="ECO:0000313" key="3">
    <source>
        <dbReference type="Proteomes" id="UP001596150"/>
    </source>
</evidence>
<accession>A0ABW0Q283</accession>
<dbReference type="Proteomes" id="UP001596150">
    <property type="component" value="Unassembled WGS sequence"/>
</dbReference>
<comment type="caution">
    <text evidence="2">The sequence shown here is derived from an EMBL/GenBank/DDBJ whole genome shotgun (WGS) entry which is preliminary data.</text>
</comment>
<reference evidence="3" key="1">
    <citation type="journal article" date="2019" name="Int. J. Syst. Evol. Microbiol.">
        <title>The Global Catalogue of Microorganisms (GCM) 10K type strain sequencing project: providing services to taxonomists for standard genome sequencing and annotation.</title>
        <authorList>
            <consortium name="The Broad Institute Genomics Platform"/>
            <consortium name="The Broad Institute Genome Sequencing Center for Infectious Disease"/>
            <person name="Wu L."/>
            <person name="Ma J."/>
        </authorList>
    </citation>
    <scope>NUCLEOTIDE SEQUENCE [LARGE SCALE GENOMIC DNA]</scope>
    <source>
        <strain evidence="3">KACC 12633</strain>
    </source>
</reference>
<dbReference type="RefSeq" id="WP_266346275.1">
    <property type="nucleotide sequence ID" value="NZ_JAPKNH010000015.1"/>
</dbReference>
<protein>
    <recommendedName>
        <fullName evidence="4">ZZ-type domain-containing protein</fullName>
    </recommendedName>
</protein>
<feature type="compositionally biased region" description="Polar residues" evidence="1">
    <location>
        <begin position="77"/>
        <end position="88"/>
    </location>
</feature>